<organism evidence="1 2">
    <name type="scientific">Ambrosiozyma monospora</name>
    <name type="common">Yeast</name>
    <name type="synonym">Endomycopsis monosporus</name>
    <dbReference type="NCBI Taxonomy" id="43982"/>
    <lineage>
        <taxon>Eukaryota</taxon>
        <taxon>Fungi</taxon>
        <taxon>Dikarya</taxon>
        <taxon>Ascomycota</taxon>
        <taxon>Saccharomycotina</taxon>
        <taxon>Pichiomycetes</taxon>
        <taxon>Pichiales</taxon>
        <taxon>Pichiaceae</taxon>
        <taxon>Ambrosiozyma</taxon>
    </lineage>
</organism>
<gene>
    <name evidence="1" type="ORF">Amon02_000455400</name>
</gene>
<dbReference type="Proteomes" id="UP001165064">
    <property type="component" value="Unassembled WGS sequence"/>
</dbReference>
<accession>A0ACB5T3Y8</accession>
<sequence>MKKVLKLELESLNTYPVISGGWPSVRVQVPPSESTIYIQVHMNQEKESKKLAYGVQNCEKCELTNKQMSVLANQSVPFSKFLNLDPSYIGESSIDQSQPCTCPTTRCTLGAAAFELSTLLVEL</sequence>
<evidence type="ECO:0000313" key="1">
    <source>
        <dbReference type="EMBL" id="GME80651.1"/>
    </source>
</evidence>
<reference evidence="1" key="1">
    <citation type="submission" date="2023-04" db="EMBL/GenBank/DDBJ databases">
        <title>Ambrosiozyma monospora NBRC 10751.</title>
        <authorList>
            <person name="Ichikawa N."/>
            <person name="Sato H."/>
            <person name="Tonouchi N."/>
        </authorList>
    </citation>
    <scope>NUCLEOTIDE SEQUENCE</scope>
    <source>
        <strain evidence="1">NBRC 10751</strain>
    </source>
</reference>
<proteinExistence type="predicted"/>
<keyword evidence="2" id="KW-1185">Reference proteome</keyword>
<dbReference type="EMBL" id="BSXS01003153">
    <property type="protein sequence ID" value="GME80651.1"/>
    <property type="molecule type" value="Genomic_DNA"/>
</dbReference>
<evidence type="ECO:0000313" key="2">
    <source>
        <dbReference type="Proteomes" id="UP001165064"/>
    </source>
</evidence>
<protein>
    <submittedName>
        <fullName evidence="1">Unnamed protein product</fullName>
    </submittedName>
</protein>
<comment type="caution">
    <text evidence="1">The sequence shown here is derived from an EMBL/GenBank/DDBJ whole genome shotgun (WGS) entry which is preliminary data.</text>
</comment>
<name>A0ACB5T3Y8_AMBMO</name>